<proteinExistence type="predicted"/>
<reference evidence="2" key="1">
    <citation type="journal article" date="2020" name="Nature">
        <title>Giant virus diversity and host interactions through global metagenomics.</title>
        <authorList>
            <person name="Schulz F."/>
            <person name="Roux S."/>
            <person name="Paez-Espino D."/>
            <person name="Jungbluth S."/>
            <person name="Walsh D.A."/>
            <person name="Denef V.J."/>
            <person name="McMahon K.D."/>
            <person name="Konstantinidis K.T."/>
            <person name="Eloe-Fadrosh E.A."/>
            <person name="Kyrpides N.C."/>
            <person name="Woyke T."/>
        </authorList>
    </citation>
    <scope>NUCLEOTIDE SEQUENCE</scope>
    <source>
        <strain evidence="2">GVMAG-M-3300020595-32</strain>
    </source>
</reference>
<accession>A0A6C0CDJ9</accession>
<evidence type="ECO:0000256" key="1">
    <source>
        <dbReference type="SAM" id="MobiDB-lite"/>
    </source>
</evidence>
<feature type="compositionally biased region" description="Basic residues" evidence="1">
    <location>
        <begin position="20"/>
        <end position="51"/>
    </location>
</feature>
<dbReference type="AlphaFoldDB" id="A0A6C0CDJ9"/>
<sequence>MGRRVKRKNTRRISRRVNRKNTMRKNTRRVNRKNTRRLNRKKTRRVNRKNTKLFGGANQQYAEQRLMNDIIPKLRQARENKTRRPYDEALNEFNDIKGYLDDDDYDETMGSFKNVDQILINAGK</sequence>
<dbReference type="EMBL" id="MN739402">
    <property type="protein sequence ID" value="QHT02826.1"/>
    <property type="molecule type" value="Genomic_DNA"/>
</dbReference>
<organism evidence="2">
    <name type="scientific">viral metagenome</name>
    <dbReference type="NCBI Taxonomy" id="1070528"/>
    <lineage>
        <taxon>unclassified sequences</taxon>
        <taxon>metagenomes</taxon>
        <taxon>organismal metagenomes</taxon>
    </lineage>
</organism>
<protein>
    <submittedName>
        <fullName evidence="2">Uncharacterized protein</fullName>
    </submittedName>
</protein>
<name>A0A6C0CDJ9_9ZZZZ</name>
<evidence type="ECO:0000313" key="2">
    <source>
        <dbReference type="EMBL" id="QHT02826.1"/>
    </source>
</evidence>
<feature type="region of interest" description="Disordered" evidence="1">
    <location>
        <begin position="20"/>
        <end position="58"/>
    </location>
</feature>